<comment type="caution">
    <text evidence="1">The sequence shown here is derived from an EMBL/GenBank/DDBJ whole genome shotgun (WGS) entry which is preliminary data.</text>
</comment>
<evidence type="ECO:0000313" key="1">
    <source>
        <dbReference type="EMBL" id="KAK9200797.1"/>
    </source>
</evidence>
<dbReference type="AlphaFoldDB" id="A0AAP0QRL0"/>
<sequence length="79" mass="8387">MEATKSGAATPTAEEMEVAKSGGLTCVQHILLKLEQRENILTWAGSMGDQEGPWPRMVALIALGECTTLMSPQVGEPTS</sequence>
<evidence type="ECO:0000313" key="2">
    <source>
        <dbReference type="Proteomes" id="UP001428341"/>
    </source>
</evidence>
<keyword evidence="2" id="KW-1185">Reference proteome</keyword>
<dbReference type="EMBL" id="JBCGBO010000005">
    <property type="protein sequence ID" value="KAK9200797.1"/>
    <property type="molecule type" value="Genomic_DNA"/>
</dbReference>
<organism evidence="1 2">
    <name type="scientific">Citrus x changshan-huyou</name>
    <dbReference type="NCBI Taxonomy" id="2935761"/>
    <lineage>
        <taxon>Eukaryota</taxon>
        <taxon>Viridiplantae</taxon>
        <taxon>Streptophyta</taxon>
        <taxon>Embryophyta</taxon>
        <taxon>Tracheophyta</taxon>
        <taxon>Spermatophyta</taxon>
        <taxon>Magnoliopsida</taxon>
        <taxon>eudicotyledons</taxon>
        <taxon>Gunneridae</taxon>
        <taxon>Pentapetalae</taxon>
        <taxon>rosids</taxon>
        <taxon>malvids</taxon>
        <taxon>Sapindales</taxon>
        <taxon>Rutaceae</taxon>
        <taxon>Aurantioideae</taxon>
        <taxon>Citrus</taxon>
    </lineage>
</organism>
<dbReference type="Proteomes" id="UP001428341">
    <property type="component" value="Unassembled WGS sequence"/>
</dbReference>
<proteinExistence type="predicted"/>
<name>A0AAP0QRL0_9ROSI</name>
<reference evidence="1 2" key="1">
    <citation type="submission" date="2024-05" db="EMBL/GenBank/DDBJ databases">
        <title>Haplotype-resolved chromosome-level genome assembly of Huyou (Citrus changshanensis).</title>
        <authorList>
            <person name="Miao C."/>
            <person name="Chen W."/>
            <person name="Wu Y."/>
            <person name="Wang L."/>
            <person name="Zhao S."/>
            <person name="Grierson D."/>
            <person name="Xu C."/>
            <person name="Chen K."/>
        </authorList>
    </citation>
    <scope>NUCLEOTIDE SEQUENCE [LARGE SCALE GENOMIC DNA]</scope>
    <source>
        <strain evidence="1">01-14</strain>
        <tissue evidence="1">Leaf</tissue>
    </source>
</reference>
<accession>A0AAP0QRL0</accession>
<gene>
    <name evidence="1" type="ORF">WN944_015996</name>
</gene>
<protein>
    <submittedName>
        <fullName evidence="1">Uncharacterized protein</fullName>
    </submittedName>
</protein>